<feature type="chain" id="PRO_5038324576" evidence="1">
    <location>
        <begin position="24"/>
        <end position="62"/>
    </location>
</feature>
<keyword evidence="1" id="KW-0732">Signal</keyword>
<gene>
    <name evidence="2" type="ORF">O3G_MSEX015076</name>
</gene>
<sequence length="62" mass="6860">MKFTTVFLIVLVAMSALAAVTEAVRVPPCDEVCYRISRERDACCRAHGYSGYWSCSGGMNCY</sequence>
<dbReference type="Pfam" id="PF08036">
    <property type="entry name" value="Antimicrobial_6"/>
    <property type="match status" value="1"/>
</dbReference>
<reference evidence="2" key="1">
    <citation type="journal article" date="2016" name="Insect Biochem. Mol. Biol.">
        <title>Multifaceted biological insights from a draft genome sequence of the tobacco hornworm moth, Manduca sexta.</title>
        <authorList>
            <person name="Kanost M.R."/>
            <person name="Arrese E.L."/>
            <person name="Cao X."/>
            <person name="Chen Y.R."/>
            <person name="Chellapilla S."/>
            <person name="Goldsmith M.R."/>
            <person name="Grosse-Wilde E."/>
            <person name="Heckel D.G."/>
            <person name="Herndon N."/>
            <person name="Jiang H."/>
            <person name="Papanicolaou A."/>
            <person name="Qu J."/>
            <person name="Soulages J.L."/>
            <person name="Vogel H."/>
            <person name="Walters J."/>
            <person name="Waterhouse R.M."/>
            <person name="Ahn S.J."/>
            <person name="Almeida F.C."/>
            <person name="An C."/>
            <person name="Aqrawi P."/>
            <person name="Bretschneider A."/>
            <person name="Bryant W.B."/>
            <person name="Bucks S."/>
            <person name="Chao H."/>
            <person name="Chevignon G."/>
            <person name="Christen J.M."/>
            <person name="Clarke D.F."/>
            <person name="Dittmer N.T."/>
            <person name="Ferguson L.C.F."/>
            <person name="Garavelou S."/>
            <person name="Gordon K.H.J."/>
            <person name="Gunaratna R.T."/>
            <person name="Han Y."/>
            <person name="Hauser F."/>
            <person name="He Y."/>
            <person name="Heidel-Fischer H."/>
            <person name="Hirsh A."/>
            <person name="Hu Y."/>
            <person name="Jiang H."/>
            <person name="Kalra D."/>
            <person name="Klinner C."/>
            <person name="Konig C."/>
            <person name="Kovar C."/>
            <person name="Kroll A.R."/>
            <person name="Kuwar S.S."/>
            <person name="Lee S.L."/>
            <person name="Lehman R."/>
            <person name="Li K."/>
            <person name="Li Z."/>
            <person name="Liang H."/>
            <person name="Lovelace S."/>
            <person name="Lu Z."/>
            <person name="Mansfield J.H."/>
            <person name="McCulloch K.J."/>
            <person name="Mathew T."/>
            <person name="Morton B."/>
            <person name="Muzny D.M."/>
            <person name="Neunemann D."/>
            <person name="Ongeri F."/>
            <person name="Pauchet Y."/>
            <person name="Pu L.L."/>
            <person name="Pyrousis I."/>
            <person name="Rao X.J."/>
            <person name="Redding A."/>
            <person name="Roesel C."/>
            <person name="Sanchez-Gracia A."/>
            <person name="Schaack S."/>
            <person name="Shukla A."/>
            <person name="Tetreau G."/>
            <person name="Wang Y."/>
            <person name="Xiong G.H."/>
            <person name="Traut W."/>
            <person name="Walsh T.K."/>
            <person name="Worley K.C."/>
            <person name="Wu D."/>
            <person name="Wu W."/>
            <person name="Wu Y.Q."/>
            <person name="Zhang X."/>
            <person name="Zou Z."/>
            <person name="Zucker H."/>
            <person name="Briscoe A.D."/>
            <person name="Burmester T."/>
            <person name="Clem R.J."/>
            <person name="Feyereisen R."/>
            <person name="Grimmelikhuijzen C.J.P."/>
            <person name="Hamodrakas S.J."/>
            <person name="Hansson B.S."/>
            <person name="Huguet E."/>
            <person name="Jermiin L.S."/>
            <person name="Lan Q."/>
            <person name="Lehman H.K."/>
            <person name="Lorenzen M."/>
            <person name="Merzendorfer H."/>
            <person name="Michalopoulos I."/>
            <person name="Morton D.B."/>
            <person name="Muthukrishnan S."/>
            <person name="Oakeshott J.G."/>
            <person name="Palmer W."/>
            <person name="Park Y."/>
            <person name="Passarelli A.L."/>
            <person name="Rozas J."/>
            <person name="Schwartz L.M."/>
            <person name="Smith W."/>
            <person name="Southgate A."/>
            <person name="Vilcinskas A."/>
            <person name="Vogt R."/>
            <person name="Wang P."/>
            <person name="Werren J."/>
            <person name="Yu X.Q."/>
            <person name="Zhou J.J."/>
            <person name="Brown S.J."/>
            <person name="Scherer S.E."/>
            <person name="Richards S."/>
            <person name="Blissard G.W."/>
        </authorList>
    </citation>
    <scope>NUCLEOTIDE SEQUENCE</scope>
</reference>
<dbReference type="EMBL" id="JH669461">
    <property type="protein sequence ID" value="KAG6465325.1"/>
    <property type="molecule type" value="Genomic_DNA"/>
</dbReference>
<evidence type="ECO:0000313" key="3">
    <source>
        <dbReference type="Proteomes" id="UP000791440"/>
    </source>
</evidence>
<dbReference type="AlphaFoldDB" id="A0A921ZY89"/>
<proteinExistence type="predicted"/>
<comment type="caution">
    <text evidence="2">The sequence shown here is derived from an EMBL/GenBank/DDBJ whole genome shotgun (WGS) entry which is preliminary data.</text>
</comment>
<organism evidence="2 3">
    <name type="scientific">Manduca sexta</name>
    <name type="common">Tobacco hawkmoth</name>
    <name type="synonym">Tobacco hornworm</name>
    <dbReference type="NCBI Taxonomy" id="7130"/>
    <lineage>
        <taxon>Eukaryota</taxon>
        <taxon>Metazoa</taxon>
        <taxon>Ecdysozoa</taxon>
        <taxon>Arthropoda</taxon>
        <taxon>Hexapoda</taxon>
        <taxon>Insecta</taxon>
        <taxon>Pterygota</taxon>
        <taxon>Neoptera</taxon>
        <taxon>Endopterygota</taxon>
        <taxon>Lepidoptera</taxon>
        <taxon>Glossata</taxon>
        <taxon>Ditrysia</taxon>
        <taxon>Bombycoidea</taxon>
        <taxon>Sphingidae</taxon>
        <taxon>Sphinginae</taxon>
        <taxon>Sphingini</taxon>
        <taxon>Manduca</taxon>
    </lineage>
</organism>
<evidence type="ECO:0000256" key="1">
    <source>
        <dbReference type="SAM" id="SignalP"/>
    </source>
</evidence>
<evidence type="ECO:0000313" key="2">
    <source>
        <dbReference type="EMBL" id="KAG6465326.1"/>
    </source>
</evidence>
<feature type="signal peptide" evidence="1">
    <location>
        <begin position="1"/>
        <end position="23"/>
    </location>
</feature>
<reference evidence="2" key="2">
    <citation type="submission" date="2020-12" db="EMBL/GenBank/DDBJ databases">
        <authorList>
            <person name="Kanost M."/>
        </authorList>
    </citation>
    <scope>NUCLEOTIDE SEQUENCE</scope>
</reference>
<dbReference type="EMBL" id="JH669461">
    <property type="protein sequence ID" value="KAG6465326.1"/>
    <property type="molecule type" value="Genomic_DNA"/>
</dbReference>
<dbReference type="Proteomes" id="UP000791440">
    <property type="component" value="Unassembled WGS sequence"/>
</dbReference>
<protein>
    <submittedName>
        <fullName evidence="2">Uncharacterized protein</fullName>
    </submittedName>
</protein>
<name>A0A921ZY89_MANSE</name>
<keyword evidence="3" id="KW-1185">Reference proteome</keyword>
<accession>A0A921ZY89</accession>